<evidence type="ECO:0000259" key="1">
    <source>
        <dbReference type="Pfam" id="PF01370"/>
    </source>
</evidence>
<dbReference type="EMBL" id="JAFBFC010000004">
    <property type="protein sequence ID" value="MBM7703616.1"/>
    <property type="molecule type" value="Genomic_DNA"/>
</dbReference>
<sequence length="298" mass="33583">MKTALVLGGTRFFGVNLVESLLQKGVKVTIGTRGETTDSFGDRVDRIKLDRFDKASLMEETVGRAWDVVFDQICYASHDASIAIDAFKDKVQHYVFTSTLSVYGFLDHTCQEEDFDPYTYPISYVKSENVSYQEGKRQAEAVFFQHAPFSVTAVRIPIVLGEQDYTKRLLFHVDKVLHEEGIGLPNQEAEMNFISQQEAGAFLAWCGENRLNGPVNACANDSISLQDLIRLIEGVVDKKAKIMTTITDENASPYGVEQSWTMSNERATAWGYTFTNLQSWLPSLIQYLAKEKENIKLT</sequence>
<evidence type="ECO:0000313" key="3">
    <source>
        <dbReference type="Proteomes" id="UP000809829"/>
    </source>
</evidence>
<gene>
    <name evidence="2" type="ORF">JOC83_002465</name>
</gene>
<dbReference type="Proteomes" id="UP000809829">
    <property type="component" value="Unassembled WGS sequence"/>
</dbReference>
<proteinExistence type="predicted"/>
<dbReference type="Gene3D" id="3.40.50.720">
    <property type="entry name" value="NAD(P)-binding Rossmann-like Domain"/>
    <property type="match status" value="1"/>
</dbReference>
<dbReference type="Pfam" id="PF01370">
    <property type="entry name" value="Epimerase"/>
    <property type="match status" value="1"/>
</dbReference>
<evidence type="ECO:0000313" key="2">
    <source>
        <dbReference type="EMBL" id="MBM7703616.1"/>
    </source>
</evidence>
<name>A0ABS2QVU7_9BACI</name>
<dbReference type="SUPFAM" id="SSF51735">
    <property type="entry name" value="NAD(P)-binding Rossmann-fold domains"/>
    <property type="match status" value="1"/>
</dbReference>
<keyword evidence="3" id="KW-1185">Reference proteome</keyword>
<protein>
    <submittedName>
        <fullName evidence="2">Nucleoside-diphosphate-sugar epimerase</fullName>
    </submittedName>
</protein>
<feature type="domain" description="NAD-dependent epimerase/dehydratase" evidence="1">
    <location>
        <begin position="4"/>
        <end position="163"/>
    </location>
</feature>
<comment type="caution">
    <text evidence="2">The sequence shown here is derived from an EMBL/GenBank/DDBJ whole genome shotgun (WGS) entry which is preliminary data.</text>
</comment>
<dbReference type="InterPro" id="IPR036291">
    <property type="entry name" value="NAD(P)-bd_dom_sf"/>
</dbReference>
<accession>A0ABS2QVU7</accession>
<organism evidence="2 3">
    <name type="scientific">Priestia iocasae</name>
    <dbReference type="NCBI Taxonomy" id="2291674"/>
    <lineage>
        <taxon>Bacteria</taxon>
        <taxon>Bacillati</taxon>
        <taxon>Bacillota</taxon>
        <taxon>Bacilli</taxon>
        <taxon>Bacillales</taxon>
        <taxon>Bacillaceae</taxon>
        <taxon>Priestia</taxon>
    </lineage>
</organism>
<dbReference type="InterPro" id="IPR001509">
    <property type="entry name" value="Epimerase_deHydtase"/>
</dbReference>
<reference evidence="2 3" key="1">
    <citation type="submission" date="2021-01" db="EMBL/GenBank/DDBJ databases">
        <title>Genomic Encyclopedia of Type Strains, Phase IV (KMG-IV): sequencing the most valuable type-strain genomes for metagenomic binning, comparative biology and taxonomic classification.</title>
        <authorList>
            <person name="Goeker M."/>
        </authorList>
    </citation>
    <scope>NUCLEOTIDE SEQUENCE [LARGE SCALE GENOMIC DNA]</scope>
    <source>
        <strain evidence="2 3">DSM 104297</strain>
    </source>
</reference>
<dbReference type="RefSeq" id="WP_205187582.1">
    <property type="nucleotide sequence ID" value="NZ_JAFBFC010000004.1"/>
</dbReference>